<feature type="transmembrane region" description="Helical" evidence="6">
    <location>
        <begin position="285"/>
        <end position="304"/>
    </location>
</feature>
<feature type="compositionally biased region" description="Basic residues" evidence="5">
    <location>
        <begin position="79"/>
        <end position="89"/>
    </location>
</feature>
<evidence type="ECO:0000256" key="6">
    <source>
        <dbReference type="SAM" id="Phobius"/>
    </source>
</evidence>
<evidence type="ECO:0000256" key="1">
    <source>
        <dbReference type="ARBA" id="ARBA00004141"/>
    </source>
</evidence>
<evidence type="ECO:0000256" key="3">
    <source>
        <dbReference type="ARBA" id="ARBA00022989"/>
    </source>
</evidence>
<evidence type="ECO:0000256" key="5">
    <source>
        <dbReference type="SAM" id="MobiDB-lite"/>
    </source>
</evidence>
<dbReference type="Proteomes" id="UP000606274">
    <property type="component" value="Unassembled WGS sequence"/>
</dbReference>
<dbReference type="AlphaFoldDB" id="A0A8T0ANU3"/>
<dbReference type="PANTHER" id="PTHR12952">
    <property type="entry name" value="SYS1"/>
    <property type="match status" value="1"/>
</dbReference>
<evidence type="ECO:0000313" key="8">
    <source>
        <dbReference type="Proteomes" id="UP000606274"/>
    </source>
</evidence>
<feature type="transmembrane region" description="Helical" evidence="6">
    <location>
        <begin position="260"/>
        <end position="279"/>
    </location>
</feature>
<name>A0A8T0ANU3_SILME</name>
<feature type="transmembrane region" description="Helical" evidence="6">
    <location>
        <begin position="231"/>
        <end position="253"/>
    </location>
</feature>
<protein>
    <recommendedName>
        <fullName evidence="9">Transmembrane protein 244</fullName>
    </recommendedName>
</protein>
<comment type="caution">
    <text evidence="7">The sequence shown here is derived from an EMBL/GenBank/DDBJ whole genome shotgun (WGS) entry which is preliminary data.</text>
</comment>
<feature type="region of interest" description="Disordered" evidence="5">
    <location>
        <begin position="35"/>
        <end position="100"/>
    </location>
</feature>
<comment type="subcellular location">
    <subcellularLocation>
        <location evidence="1">Membrane</location>
        <topology evidence="1">Multi-pass membrane protein</topology>
    </subcellularLocation>
</comment>
<organism evidence="7 8">
    <name type="scientific">Silurus meridionalis</name>
    <name type="common">Southern catfish</name>
    <name type="synonym">Silurus soldatovi meridionalis</name>
    <dbReference type="NCBI Taxonomy" id="175797"/>
    <lineage>
        <taxon>Eukaryota</taxon>
        <taxon>Metazoa</taxon>
        <taxon>Chordata</taxon>
        <taxon>Craniata</taxon>
        <taxon>Vertebrata</taxon>
        <taxon>Euteleostomi</taxon>
        <taxon>Actinopterygii</taxon>
        <taxon>Neopterygii</taxon>
        <taxon>Teleostei</taxon>
        <taxon>Ostariophysi</taxon>
        <taxon>Siluriformes</taxon>
        <taxon>Siluridae</taxon>
        <taxon>Silurus</taxon>
    </lineage>
</organism>
<keyword evidence="2 6" id="KW-0812">Transmembrane</keyword>
<dbReference type="EMBL" id="JABFDY010000018">
    <property type="protein sequence ID" value="KAF7694496.1"/>
    <property type="molecule type" value="Genomic_DNA"/>
</dbReference>
<evidence type="ECO:0000256" key="4">
    <source>
        <dbReference type="ARBA" id="ARBA00023136"/>
    </source>
</evidence>
<dbReference type="PANTHER" id="PTHR12952:SF1">
    <property type="entry name" value="TRANSMEMBRANE PROTEIN 244"/>
    <property type="match status" value="1"/>
</dbReference>
<keyword evidence="4 6" id="KW-0472">Membrane</keyword>
<keyword evidence="8" id="KW-1185">Reference proteome</keyword>
<dbReference type="GO" id="GO:0016020">
    <property type="term" value="C:membrane"/>
    <property type="evidence" value="ECO:0007669"/>
    <property type="project" value="UniProtKB-SubCell"/>
</dbReference>
<reference evidence="7" key="1">
    <citation type="submission" date="2020-08" db="EMBL/GenBank/DDBJ databases">
        <title>Chromosome-level assembly of Southern catfish (Silurus meridionalis) provides insights into visual adaptation to the nocturnal and benthic lifestyles.</title>
        <authorList>
            <person name="Zhang Y."/>
            <person name="Wang D."/>
            <person name="Peng Z."/>
        </authorList>
    </citation>
    <scope>NUCLEOTIDE SEQUENCE</scope>
    <source>
        <strain evidence="7">SWU-2019-XX</strain>
        <tissue evidence="7">Muscle</tissue>
    </source>
</reference>
<keyword evidence="3 6" id="KW-1133">Transmembrane helix</keyword>
<gene>
    <name evidence="7" type="ORF">HF521_008249</name>
</gene>
<evidence type="ECO:0000256" key="2">
    <source>
        <dbReference type="ARBA" id="ARBA00022692"/>
    </source>
</evidence>
<proteinExistence type="predicted"/>
<dbReference type="InterPro" id="IPR019185">
    <property type="entry name" value="Integral_membrane_SYS1-rel"/>
</dbReference>
<accession>A0A8T0ANU3</accession>
<sequence length="321" mass="36689">MLIRRLGNKRGSLEKVFFPFAGAWVLDVIRARRRQTRDTRMARALRGSSESAHPRGQSASRVHSDLLPLRAPPQVHQSTRTRKQTKQNKNKQQAHEQQVEPWSLEQLRHSGKPHQLQNLVFGPSPGTRGMKDNELRAYAPHGVVLLLPVLWDASIQAPQQAVNQHQAQRHMGKALHLEVVLQNLFMCMVCFYSLYYITVSLCIGILRVEDIDRLLAPFNYKIQPSWNSPEYLASVISTEVTYIVGGLMFAWIVEECVWDYAITVTLLHVGLTVAVMADFPFTEHWWIALGSGLAMMIFVGQLLAHHLFRNNFVHPEELQNF</sequence>
<evidence type="ECO:0000313" key="7">
    <source>
        <dbReference type="EMBL" id="KAF7694496.1"/>
    </source>
</evidence>
<feature type="transmembrane region" description="Helical" evidence="6">
    <location>
        <begin position="179"/>
        <end position="206"/>
    </location>
</feature>
<evidence type="ECO:0008006" key="9">
    <source>
        <dbReference type="Google" id="ProtNLM"/>
    </source>
</evidence>